<evidence type="ECO:0000313" key="6">
    <source>
        <dbReference type="Proteomes" id="UP000186469"/>
    </source>
</evidence>
<evidence type="ECO:0000256" key="3">
    <source>
        <dbReference type="ARBA" id="ARBA00023219"/>
    </source>
</evidence>
<keyword evidence="6" id="KW-1185">Reference proteome</keyword>
<proteinExistence type="predicted"/>
<organism evidence="5 6">
    <name type="scientific">Desulfovibrio litoralis DSM 11393</name>
    <dbReference type="NCBI Taxonomy" id="1121455"/>
    <lineage>
        <taxon>Bacteria</taxon>
        <taxon>Pseudomonadati</taxon>
        <taxon>Thermodesulfobacteriota</taxon>
        <taxon>Desulfovibrionia</taxon>
        <taxon>Desulfovibrionales</taxon>
        <taxon>Desulfovibrionaceae</taxon>
        <taxon>Desulfovibrio</taxon>
    </lineage>
</organism>
<evidence type="ECO:0000313" key="5">
    <source>
        <dbReference type="EMBL" id="SHN62937.1"/>
    </source>
</evidence>
<dbReference type="Proteomes" id="UP000186469">
    <property type="component" value="Unassembled WGS sequence"/>
</dbReference>
<gene>
    <name evidence="5" type="ORF">SAMN02745728_01318</name>
</gene>
<keyword evidence="2" id="KW-1188">Viral release from host cell</keyword>
<dbReference type="RefSeq" id="WP_072697009.1">
    <property type="nucleotide sequence ID" value="NZ_FRDI01000005.1"/>
</dbReference>
<dbReference type="AlphaFoldDB" id="A0A1M7SWN3"/>
<evidence type="ECO:0000256" key="2">
    <source>
        <dbReference type="ARBA" id="ARBA00022612"/>
    </source>
</evidence>
<feature type="compositionally biased region" description="Basic and acidic residues" evidence="4">
    <location>
        <begin position="554"/>
        <end position="565"/>
    </location>
</feature>
<evidence type="ECO:0000256" key="1">
    <source>
        <dbReference type="ARBA" id="ARBA00004328"/>
    </source>
</evidence>
<dbReference type="InterPro" id="IPR020991">
    <property type="entry name" value="Connector_podovirus"/>
</dbReference>
<dbReference type="STRING" id="1121455.SAMN02745728_01318"/>
<dbReference type="EMBL" id="FRDI01000005">
    <property type="protein sequence ID" value="SHN62937.1"/>
    <property type="molecule type" value="Genomic_DNA"/>
</dbReference>
<dbReference type="Pfam" id="PF12236">
    <property type="entry name" value="Head-tail_con"/>
    <property type="match status" value="1"/>
</dbReference>
<feature type="region of interest" description="Disordered" evidence="4">
    <location>
        <begin position="545"/>
        <end position="565"/>
    </location>
</feature>
<keyword evidence="3" id="KW-0231">Viral genome packaging</keyword>
<protein>
    <submittedName>
        <fullName evidence="5">Bacteriophage head to tail connecting protein</fullName>
    </submittedName>
</protein>
<reference evidence="5 6" key="1">
    <citation type="submission" date="2016-12" db="EMBL/GenBank/DDBJ databases">
        <authorList>
            <person name="Song W.-J."/>
            <person name="Kurnit D.M."/>
        </authorList>
    </citation>
    <scope>NUCLEOTIDE SEQUENCE [LARGE SCALE GENOMIC DNA]</scope>
    <source>
        <strain evidence="5 6">DSM 11393</strain>
    </source>
</reference>
<dbReference type="OrthoDB" id="1666403at2"/>
<evidence type="ECO:0000256" key="4">
    <source>
        <dbReference type="SAM" id="MobiDB-lite"/>
    </source>
</evidence>
<accession>A0A1M7SWN3</accession>
<name>A0A1M7SWN3_9BACT</name>
<comment type="subcellular location">
    <subcellularLocation>
        <location evidence="1">Virion</location>
    </subcellularLocation>
</comment>
<sequence>MKQTTLEKAKARVNLLEQHRQPMNEVWGELAKYLAPGRGAKNLTSQYDTLKSNSSSKNIFDATAIRAVRILASGMQSGLSSPARPWFRLRSFANETHNSGPIRRWLDEVENRIYASLARSNFYSAIHSLYTELAVFGSANLYMEACPEYNFRFECLSAGEYSWGIGENGRITSVARHIKVPLSVLASRFGVSRLSSNAQKLLSKDASQSIELVHLVEPRHQRKPNFIDHANLPYASILFEVDNSATELLHEGGFSEFPHLCARWEVISGEIYGRSPGLDTLPDIRMLQEMNKSQLLAVHKMVNPPMRVPLGFKQRLSLIPGAVNFVTPGQSDAIAPLYQIHPNLNALSSKIEDVRQSIKEGLFNDLFLMFAGGKLNNLTATEVLERSNEKLLLLGPVVERHQSEILSPLITRAFGILQRSGALPEMPKELIDVPLKIEFVSSLAQAQKIGTANSIRRLTADVASLAGLSPTVLEKLNFEQAIDELANLAGVPASMVNSNDELKNIRQKQQEQSTKAIFEKELSGLFNKKLTPFLDKVLDNMFKEMNNSTNSESQNKDKDKTREVK</sequence>